<protein>
    <recommendedName>
        <fullName evidence="2">Negative regulator of flagellin synthesis</fullName>
    </recommendedName>
</protein>
<reference evidence="8 9" key="1">
    <citation type="submission" date="2018-03" db="EMBL/GenBank/DDBJ databases">
        <title>Genome sequence of Clostridium vincentii DSM 10228.</title>
        <authorList>
            <person name="Poehlein A."/>
            <person name="Daniel R."/>
        </authorList>
    </citation>
    <scope>NUCLEOTIDE SEQUENCE [LARGE SCALE GENOMIC DNA]</scope>
    <source>
        <strain evidence="8 9">DSM 10228</strain>
    </source>
</reference>
<comment type="similarity">
    <text evidence="1">Belongs to the FlgM family.</text>
</comment>
<dbReference type="Proteomes" id="UP000239471">
    <property type="component" value="Unassembled WGS sequence"/>
</dbReference>
<keyword evidence="9" id="KW-1185">Reference proteome</keyword>
<dbReference type="AlphaFoldDB" id="A0A2T0BG02"/>
<keyword evidence="3" id="KW-0678">Repressor</keyword>
<keyword evidence="5" id="KW-0805">Transcription regulation</keyword>
<dbReference type="GO" id="GO:0044781">
    <property type="term" value="P:bacterial-type flagellum organization"/>
    <property type="evidence" value="ECO:0007669"/>
    <property type="project" value="UniProtKB-KW"/>
</dbReference>
<accession>A0A2T0BG02</accession>
<dbReference type="EMBL" id="PVXQ01000012">
    <property type="protein sequence ID" value="PRR82831.1"/>
    <property type="molecule type" value="Genomic_DNA"/>
</dbReference>
<dbReference type="InterPro" id="IPR035890">
    <property type="entry name" value="Anti-sigma-28_factor_FlgM_sf"/>
</dbReference>
<name>A0A2T0BG02_9CLOT</name>
<feature type="domain" description="Anti-sigma-28 factor FlgM C-terminal" evidence="7">
    <location>
        <begin position="34"/>
        <end position="86"/>
    </location>
</feature>
<dbReference type="NCBIfam" id="TIGR03824">
    <property type="entry name" value="FlgM_jcvi"/>
    <property type="match status" value="1"/>
</dbReference>
<proteinExistence type="inferred from homology"/>
<dbReference type="RefSeq" id="WP_106059460.1">
    <property type="nucleotide sequence ID" value="NZ_PVXQ01000012.1"/>
</dbReference>
<dbReference type="InterPro" id="IPR007412">
    <property type="entry name" value="FlgM"/>
</dbReference>
<evidence type="ECO:0000313" key="8">
    <source>
        <dbReference type="EMBL" id="PRR82831.1"/>
    </source>
</evidence>
<keyword evidence="6" id="KW-0804">Transcription</keyword>
<dbReference type="InterPro" id="IPR031316">
    <property type="entry name" value="FlgM_C"/>
</dbReference>
<sequence length="94" mass="10385">MDVKGIGSHNIINVYNKNANNKVVSKEVIKQSTDRIEISSLGKSLTDFSLEGLSINDPSKIAELKNKVESGNYNVDAKLTAKSMINYIKETKIK</sequence>
<comment type="caution">
    <text evidence="8">The sequence shown here is derived from an EMBL/GenBank/DDBJ whole genome shotgun (WGS) entry which is preliminary data.</text>
</comment>
<evidence type="ECO:0000259" key="7">
    <source>
        <dbReference type="Pfam" id="PF04316"/>
    </source>
</evidence>
<dbReference type="SUPFAM" id="SSF101498">
    <property type="entry name" value="Anti-sigma factor FlgM"/>
    <property type="match status" value="1"/>
</dbReference>
<evidence type="ECO:0000256" key="1">
    <source>
        <dbReference type="ARBA" id="ARBA00005322"/>
    </source>
</evidence>
<keyword evidence="4" id="KW-1005">Bacterial flagellum biogenesis</keyword>
<evidence type="ECO:0000256" key="5">
    <source>
        <dbReference type="ARBA" id="ARBA00023015"/>
    </source>
</evidence>
<evidence type="ECO:0000256" key="6">
    <source>
        <dbReference type="ARBA" id="ARBA00023163"/>
    </source>
</evidence>
<dbReference type="OrthoDB" id="2112800at2"/>
<dbReference type="Pfam" id="PF04316">
    <property type="entry name" value="FlgM"/>
    <property type="match status" value="1"/>
</dbReference>
<gene>
    <name evidence="8" type="ORF">CLVI_14680</name>
</gene>
<evidence type="ECO:0000256" key="2">
    <source>
        <dbReference type="ARBA" id="ARBA00017823"/>
    </source>
</evidence>
<evidence type="ECO:0000256" key="3">
    <source>
        <dbReference type="ARBA" id="ARBA00022491"/>
    </source>
</evidence>
<evidence type="ECO:0000256" key="4">
    <source>
        <dbReference type="ARBA" id="ARBA00022795"/>
    </source>
</evidence>
<organism evidence="8 9">
    <name type="scientific">Clostridium vincentii</name>
    <dbReference type="NCBI Taxonomy" id="52704"/>
    <lineage>
        <taxon>Bacteria</taxon>
        <taxon>Bacillati</taxon>
        <taxon>Bacillota</taxon>
        <taxon>Clostridia</taxon>
        <taxon>Eubacteriales</taxon>
        <taxon>Clostridiaceae</taxon>
        <taxon>Clostridium</taxon>
    </lineage>
</organism>
<dbReference type="GO" id="GO:0045892">
    <property type="term" value="P:negative regulation of DNA-templated transcription"/>
    <property type="evidence" value="ECO:0007669"/>
    <property type="project" value="InterPro"/>
</dbReference>
<evidence type="ECO:0000313" key="9">
    <source>
        <dbReference type="Proteomes" id="UP000239471"/>
    </source>
</evidence>